<accession>A0ABP9R0A2</accession>
<dbReference type="RefSeq" id="WP_185063506.1">
    <property type="nucleotide sequence ID" value="NZ_BAABJP010000043.1"/>
</dbReference>
<protein>
    <recommendedName>
        <fullName evidence="4">PPE family protein</fullName>
    </recommendedName>
</protein>
<feature type="region of interest" description="Disordered" evidence="1">
    <location>
        <begin position="180"/>
        <end position="401"/>
    </location>
</feature>
<feature type="compositionally biased region" description="Gly residues" evidence="1">
    <location>
        <begin position="353"/>
        <end position="385"/>
    </location>
</feature>
<proteinExistence type="predicted"/>
<dbReference type="EMBL" id="BAABJP010000043">
    <property type="protein sequence ID" value="GAA5169913.1"/>
    <property type="molecule type" value="Genomic_DNA"/>
</dbReference>
<evidence type="ECO:0000313" key="3">
    <source>
        <dbReference type="Proteomes" id="UP001428817"/>
    </source>
</evidence>
<keyword evidence="3" id="KW-1185">Reference proteome</keyword>
<dbReference type="InterPro" id="IPR038332">
    <property type="entry name" value="PPE_sf"/>
</dbReference>
<sequence length="427" mass="43116">MPGEFTDYRWEGFQLAEKYRWVHQQPGAGAVRVGTQILERLAGMYGESETTLGKGLGQLRVDWLGGAADSASGALTNLASWTKHGQLSGQTGGGRVDRYGRSFDQMAPKIPPPVDVGENSFWGSTLDGAVDAINWGASDAAKAASPQSDYRKRLLEEARRDKIANDALYAHQASTVAEVAGFPRTAPPPTVLASVGERGPEPGPTPGSPGTQSAQNSPGSPTGGGPASPGGPPASSGSPPSGVPTVPPAGPPPRQSGPRTNGTGTNNPRPNGSGRPNGPGGPNVPGRPSPPGGPSIPPVPGTGPHRSTAPSGPKNPFKPGDLGVPGRPPGGPGAFDDPQLPRGRGVAEPTPAGGAGTPPGTGPGRGGPPVGAGGMPMAGMSGGGGKPEEREHRNNVFLPSDEPFLVEFEDEVPPVIGVRDGEPWGGR</sequence>
<dbReference type="Gene3D" id="1.20.1260.20">
    <property type="entry name" value="PPE superfamily"/>
    <property type="match status" value="1"/>
</dbReference>
<evidence type="ECO:0008006" key="4">
    <source>
        <dbReference type="Google" id="ProtNLM"/>
    </source>
</evidence>
<dbReference type="Proteomes" id="UP001428817">
    <property type="component" value="Unassembled WGS sequence"/>
</dbReference>
<reference evidence="3" key="1">
    <citation type="journal article" date="2019" name="Int. J. Syst. Evol. Microbiol.">
        <title>The Global Catalogue of Microorganisms (GCM) 10K type strain sequencing project: providing services to taxonomists for standard genome sequencing and annotation.</title>
        <authorList>
            <consortium name="The Broad Institute Genomics Platform"/>
            <consortium name="The Broad Institute Genome Sequencing Center for Infectious Disease"/>
            <person name="Wu L."/>
            <person name="Ma J."/>
        </authorList>
    </citation>
    <scope>NUCLEOTIDE SEQUENCE [LARGE SCALE GENOMIC DNA]</scope>
    <source>
        <strain evidence="3">JCM 18303</strain>
    </source>
</reference>
<evidence type="ECO:0000313" key="2">
    <source>
        <dbReference type="EMBL" id="GAA5169913.1"/>
    </source>
</evidence>
<feature type="compositionally biased region" description="Low complexity" evidence="1">
    <location>
        <begin position="256"/>
        <end position="274"/>
    </location>
</feature>
<feature type="compositionally biased region" description="Pro residues" evidence="1">
    <location>
        <begin position="241"/>
        <end position="255"/>
    </location>
</feature>
<comment type="caution">
    <text evidence="2">The sequence shown here is derived from an EMBL/GenBank/DDBJ whole genome shotgun (WGS) entry which is preliminary data.</text>
</comment>
<gene>
    <name evidence="2" type="ORF">GCM10023321_66230</name>
</gene>
<feature type="compositionally biased region" description="Pro residues" evidence="1">
    <location>
        <begin position="285"/>
        <end position="301"/>
    </location>
</feature>
<evidence type="ECO:0000256" key="1">
    <source>
        <dbReference type="SAM" id="MobiDB-lite"/>
    </source>
</evidence>
<name>A0ABP9R0A2_9PSEU</name>
<organism evidence="2 3">
    <name type="scientific">Pseudonocardia eucalypti</name>
    <dbReference type="NCBI Taxonomy" id="648755"/>
    <lineage>
        <taxon>Bacteria</taxon>
        <taxon>Bacillati</taxon>
        <taxon>Actinomycetota</taxon>
        <taxon>Actinomycetes</taxon>
        <taxon>Pseudonocardiales</taxon>
        <taxon>Pseudonocardiaceae</taxon>
        <taxon>Pseudonocardia</taxon>
    </lineage>
</organism>